<evidence type="ECO:0000313" key="1">
    <source>
        <dbReference type="EMBL" id="QRO50738.1"/>
    </source>
</evidence>
<dbReference type="GeneID" id="93096432"/>
<protein>
    <recommendedName>
        <fullName evidence="3">DUF4848 domain-containing protein</fullName>
    </recommendedName>
</protein>
<accession>A0ABX7H7F9</accession>
<dbReference type="EMBL" id="CP069450">
    <property type="protein sequence ID" value="QRO50738.1"/>
    <property type="molecule type" value="Genomic_DNA"/>
</dbReference>
<dbReference type="RefSeq" id="WP_027200885.1">
    <property type="nucleotide sequence ID" value="NZ_CAJUBB010000001.1"/>
</dbReference>
<reference evidence="1 2" key="1">
    <citation type="submission" date="2021-02" db="EMBL/GenBank/DDBJ databases">
        <title>FDA dAtabase for Regulatory Grade micrObial Sequences (FDA-ARGOS): Supporting development and validation of Infectious Disease Dx tests.</title>
        <authorList>
            <person name="Carlson P."/>
            <person name="Fischbach M."/>
            <person name="Hastie J."/>
            <person name="Bilen M."/>
            <person name="Cheng A."/>
            <person name="Tallon L."/>
            <person name="Sadzewicz L."/>
            <person name="Zhao X."/>
            <person name="Boylan J."/>
            <person name="Ott S."/>
            <person name="Bowen H."/>
            <person name="Vavikolanu K."/>
            <person name="Mehta A."/>
            <person name="Aluvathingal J."/>
            <person name="Nadendla S."/>
            <person name="Yan Y."/>
            <person name="Sichtig H."/>
        </authorList>
    </citation>
    <scope>NUCLEOTIDE SEQUENCE [LARGE SCALE GENOMIC DNA]</scope>
    <source>
        <strain evidence="1 2">FDAARGOS_1229</strain>
    </source>
</reference>
<sequence>MEKRVLFKWIFCLLGIALLFACSEDYEELTEVDDLIEIENIQIKNGILVFPNHKILKNVINGKEISYADYVSRFKSQQQMFEDVVVAESKQMDYLDTLSGESLEKALKHSTLYETALKEGLIKEVLYSDGTSSYDYNLAVPYYSSVINKDGFFAVQDTLYQITGNRVKMWIGADLEKIDVLAKSANSDISRNIFVFDYMKGQNFTFENSNSLSRISFPAPPSAIRKGVVQYLNRPGFDGIVPFDGRFIVAFVDQIGLALPNYTRDLYIQVVCQKKVNGTNSYGFYGCSFNLFFYVKTETDGVISDIINLGASGIGSNVYYTFYPSFSLLAEGKMQQVTDEPYAYILYAEFSTMAKINFVDVTDGMNKDVNAQGMFKMERSSIKNQFFYEIISEHSQWLDTVIE</sequence>
<dbReference type="PROSITE" id="PS51257">
    <property type="entry name" value="PROKAR_LIPOPROTEIN"/>
    <property type="match status" value="1"/>
</dbReference>
<evidence type="ECO:0008006" key="3">
    <source>
        <dbReference type="Google" id="ProtNLM"/>
    </source>
</evidence>
<keyword evidence="2" id="KW-1185">Reference proteome</keyword>
<dbReference type="Proteomes" id="UP000654720">
    <property type="component" value="Chromosome"/>
</dbReference>
<proteinExistence type="predicted"/>
<evidence type="ECO:0000313" key="2">
    <source>
        <dbReference type="Proteomes" id="UP000654720"/>
    </source>
</evidence>
<organism evidence="1 2">
    <name type="scientific">Butyricimonas virosa</name>
    <dbReference type="NCBI Taxonomy" id="544645"/>
    <lineage>
        <taxon>Bacteria</taxon>
        <taxon>Pseudomonadati</taxon>
        <taxon>Bacteroidota</taxon>
        <taxon>Bacteroidia</taxon>
        <taxon>Bacteroidales</taxon>
        <taxon>Odoribacteraceae</taxon>
        <taxon>Butyricimonas</taxon>
    </lineage>
</organism>
<name>A0ABX7H7F9_9BACT</name>
<gene>
    <name evidence="1" type="ORF">I6J59_03655</name>
</gene>